<feature type="active site" description="Proton donor" evidence="6">
    <location>
        <position position="108"/>
    </location>
</feature>
<proteinExistence type="inferred from homology"/>
<keyword evidence="2 6" id="KW-0808">Transferase</keyword>
<feature type="binding site" evidence="6">
    <location>
        <position position="64"/>
    </location>
    <ligand>
        <name>(6R)-10-formyltetrahydrofolate</name>
        <dbReference type="ChEBI" id="CHEBI:195366"/>
    </ligand>
</feature>
<dbReference type="Gene3D" id="3.40.50.170">
    <property type="entry name" value="Formyl transferase, N-terminal domain"/>
    <property type="match status" value="1"/>
</dbReference>
<evidence type="ECO:0000256" key="2">
    <source>
        <dbReference type="ARBA" id="ARBA00022679"/>
    </source>
</evidence>
<name>A0A2W0HSI8_9BACI</name>
<dbReference type="UniPathway" id="UPA00074">
    <property type="reaction ID" value="UER00126"/>
</dbReference>
<comment type="pathway">
    <text evidence="1 6">Purine metabolism; IMP biosynthesis via de novo pathway; N(2)-formyl-N(1)-(5-phospho-D-ribosyl)glycinamide from N(1)-(5-phospho-D-ribosyl)glycinamide (10-formyl THF route): step 1/1.</text>
</comment>
<comment type="function">
    <text evidence="6">Catalyzes the transfer of a formyl group from 10-formyltetrahydrofolate to 5-phospho-ribosyl-glycinamide (GAR), producing 5-phospho-ribosyl-N-formylglycinamide (FGAR) and tetrahydrofolate.</text>
</comment>
<dbReference type="PROSITE" id="PS00373">
    <property type="entry name" value="GART"/>
    <property type="match status" value="1"/>
</dbReference>
<dbReference type="AlphaFoldDB" id="A0A2W0HSI8"/>
<dbReference type="InterPro" id="IPR004607">
    <property type="entry name" value="GART"/>
</dbReference>
<evidence type="ECO:0000313" key="8">
    <source>
        <dbReference type="EMBL" id="PYZ96558.1"/>
    </source>
</evidence>
<dbReference type="CDD" id="cd08645">
    <property type="entry name" value="FMT_core_GART"/>
    <property type="match status" value="1"/>
</dbReference>
<dbReference type="NCBIfam" id="TIGR00639">
    <property type="entry name" value="PurN"/>
    <property type="match status" value="1"/>
</dbReference>
<dbReference type="InterPro" id="IPR002376">
    <property type="entry name" value="Formyl_transf_N"/>
</dbReference>
<sequence>MRIAVFASGTGSNFDAIVEASRQGSLDARVCLMVTDKPNAAVVGKARSYGIDVFAFSPYDYSSKRDYELEIVRELKERGCGFIALAGYMRLLGKTLLGAFEGRIVNIHPSLLPAFPGLDAIGQAMEAGAGETGVTVHFVDAGMDTGPVIAQVPVTIDKEDTRADVQRKIQQVEHALYPQTIHKTITKLMKEVPDYDETGTTERIGQNRY</sequence>
<accession>A0A2W0HSI8</accession>
<feature type="binding site" evidence="6">
    <location>
        <position position="106"/>
    </location>
    <ligand>
        <name>(6R)-10-formyltetrahydrofolate</name>
        <dbReference type="ChEBI" id="CHEBI:195366"/>
    </ligand>
</feature>
<dbReference type="GO" id="GO:0005829">
    <property type="term" value="C:cytosol"/>
    <property type="evidence" value="ECO:0007669"/>
    <property type="project" value="TreeGrafter"/>
</dbReference>
<comment type="caution">
    <text evidence="8">The sequence shown here is derived from an EMBL/GenBank/DDBJ whole genome shotgun (WGS) entry which is preliminary data.</text>
</comment>
<gene>
    <name evidence="6" type="primary">purN</name>
    <name evidence="8" type="ORF">CR205_12665</name>
</gene>
<dbReference type="PANTHER" id="PTHR43369:SF2">
    <property type="entry name" value="PHOSPHORIBOSYLGLYCINAMIDE FORMYLTRANSFERASE"/>
    <property type="match status" value="1"/>
</dbReference>
<dbReference type="GO" id="GO:0004644">
    <property type="term" value="F:phosphoribosylglycinamide formyltransferase activity"/>
    <property type="evidence" value="ECO:0007669"/>
    <property type="project" value="UniProtKB-UniRule"/>
</dbReference>
<feature type="domain" description="Formyl transferase N-terminal" evidence="7">
    <location>
        <begin position="1"/>
        <end position="181"/>
    </location>
</feature>
<dbReference type="InterPro" id="IPR036477">
    <property type="entry name" value="Formyl_transf_N_sf"/>
</dbReference>
<evidence type="ECO:0000256" key="4">
    <source>
        <dbReference type="ARBA" id="ARBA00038440"/>
    </source>
</evidence>
<evidence type="ECO:0000256" key="6">
    <source>
        <dbReference type="HAMAP-Rule" id="MF_01930"/>
    </source>
</evidence>
<evidence type="ECO:0000313" key="9">
    <source>
        <dbReference type="Proteomes" id="UP000248066"/>
    </source>
</evidence>
<evidence type="ECO:0000256" key="5">
    <source>
        <dbReference type="ARBA" id="ARBA00047664"/>
    </source>
</evidence>
<dbReference type="PANTHER" id="PTHR43369">
    <property type="entry name" value="PHOSPHORIBOSYLGLYCINAMIDE FORMYLTRANSFERASE"/>
    <property type="match status" value="1"/>
</dbReference>
<keyword evidence="9" id="KW-1185">Reference proteome</keyword>
<evidence type="ECO:0000256" key="1">
    <source>
        <dbReference type="ARBA" id="ARBA00005054"/>
    </source>
</evidence>
<dbReference type="RefSeq" id="WP_110520364.1">
    <property type="nucleotide sequence ID" value="NZ_PDOF01000002.1"/>
</dbReference>
<feature type="binding site" evidence="6">
    <location>
        <begin position="89"/>
        <end position="92"/>
    </location>
    <ligand>
        <name>(6R)-10-formyltetrahydrofolate</name>
        <dbReference type="ChEBI" id="CHEBI:195366"/>
    </ligand>
</feature>
<evidence type="ECO:0000256" key="3">
    <source>
        <dbReference type="ARBA" id="ARBA00022755"/>
    </source>
</evidence>
<feature type="site" description="Raises pKa of active site His" evidence="6">
    <location>
        <position position="144"/>
    </location>
</feature>
<dbReference type="FunFam" id="3.40.50.170:FF:000007">
    <property type="entry name" value="Phosphoribosylglycinamide formyltransferase"/>
    <property type="match status" value="1"/>
</dbReference>
<reference evidence="8 9" key="1">
    <citation type="submission" date="2017-10" db="EMBL/GenBank/DDBJ databases">
        <title>Bacillus sp. nov., a halophilic bacterium isolated from a Yangshapao Lake.</title>
        <authorList>
            <person name="Wang H."/>
        </authorList>
    </citation>
    <scope>NUCLEOTIDE SEQUENCE [LARGE SCALE GENOMIC DNA]</scope>
    <source>
        <strain evidence="8 9">YSP-3</strain>
    </source>
</reference>
<dbReference type="GO" id="GO:0006189">
    <property type="term" value="P:'de novo' IMP biosynthetic process"/>
    <property type="evidence" value="ECO:0007669"/>
    <property type="project" value="UniProtKB-UniRule"/>
</dbReference>
<dbReference type="EMBL" id="PDOF01000002">
    <property type="protein sequence ID" value="PYZ96558.1"/>
    <property type="molecule type" value="Genomic_DNA"/>
</dbReference>
<dbReference type="OrthoDB" id="9806170at2"/>
<dbReference type="InterPro" id="IPR001555">
    <property type="entry name" value="GART_AS"/>
</dbReference>
<dbReference type="EC" id="2.1.2.2" evidence="6"/>
<keyword evidence="3 6" id="KW-0658">Purine biosynthesis</keyword>
<feature type="binding site" evidence="6">
    <location>
        <begin position="11"/>
        <end position="13"/>
    </location>
    <ligand>
        <name>N(1)-(5-phospho-beta-D-ribosyl)glycinamide</name>
        <dbReference type="ChEBI" id="CHEBI:143788"/>
    </ligand>
</feature>
<dbReference type="HAMAP" id="MF_01930">
    <property type="entry name" value="PurN"/>
    <property type="match status" value="1"/>
</dbReference>
<protein>
    <recommendedName>
        <fullName evidence="6">Phosphoribosylglycinamide formyltransferase</fullName>
        <ecNumber evidence="6">2.1.2.2</ecNumber>
    </recommendedName>
    <alternativeName>
        <fullName evidence="6">5'-phosphoribosylglycinamide transformylase</fullName>
    </alternativeName>
    <alternativeName>
        <fullName evidence="6">GAR transformylase</fullName>
        <shortName evidence="6">GART</shortName>
    </alternativeName>
</protein>
<dbReference type="SUPFAM" id="SSF53328">
    <property type="entry name" value="Formyltransferase"/>
    <property type="match status" value="1"/>
</dbReference>
<dbReference type="Proteomes" id="UP000248066">
    <property type="component" value="Unassembled WGS sequence"/>
</dbReference>
<dbReference type="Pfam" id="PF00551">
    <property type="entry name" value="Formyl_trans_N"/>
    <property type="match status" value="1"/>
</dbReference>
<comment type="similarity">
    <text evidence="4 6">Belongs to the GART family.</text>
</comment>
<organism evidence="8 9">
    <name type="scientific">Alteribacter lacisalsi</name>
    <dbReference type="NCBI Taxonomy" id="2045244"/>
    <lineage>
        <taxon>Bacteria</taxon>
        <taxon>Bacillati</taxon>
        <taxon>Bacillota</taxon>
        <taxon>Bacilli</taxon>
        <taxon>Bacillales</taxon>
        <taxon>Bacillaceae</taxon>
        <taxon>Alteribacter</taxon>
    </lineage>
</organism>
<comment type="catalytic activity">
    <reaction evidence="5 6">
        <text>N(1)-(5-phospho-beta-D-ribosyl)glycinamide + (6R)-10-formyltetrahydrofolate = N(2)-formyl-N(1)-(5-phospho-beta-D-ribosyl)glycinamide + (6S)-5,6,7,8-tetrahydrofolate + H(+)</text>
        <dbReference type="Rhea" id="RHEA:15053"/>
        <dbReference type="ChEBI" id="CHEBI:15378"/>
        <dbReference type="ChEBI" id="CHEBI:57453"/>
        <dbReference type="ChEBI" id="CHEBI:143788"/>
        <dbReference type="ChEBI" id="CHEBI:147286"/>
        <dbReference type="ChEBI" id="CHEBI:195366"/>
        <dbReference type="EC" id="2.1.2.2"/>
    </reaction>
</comment>
<evidence type="ECO:0000259" key="7">
    <source>
        <dbReference type="Pfam" id="PF00551"/>
    </source>
</evidence>